<keyword evidence="1" id="KW-1133">Transmembrane helix</keyword>
<dbReference type="EMBL" id="SJPL01000001">
    <property type="protein sequence ID" value="TWT69564.1"/>
    <property type="molecule type" value="Genomic_DNA"/>
</dbReference>
<dbReference type="OrthoDB" id="263150at2"/>
<dbReference type="InterPro" id="IPR003004">
    <property type="entry name" value="GspF/PilC"/>
</dbReference>
<feature type="transmembrane region" description="Helical" evidence="1">
    <location>
        <begin position="70"/>
        <end position="92"/>
    </location>
</feature>
<protein>
    <recommendedName>
        <fullName evidence="4">Type II secretion system protein F</fullName>
    </recommendedName>
</protein>
<gene>
    <name evidence="2" type="ORF">Pan14r_18520</name>
</gene>
<reference evidence="2 3" key="1">
    <citation type="submission" date="2019-02" db="EMBL/GenBank/DDBJ databases">
        <title>Deep-cultivation of Planctomycetes and their phenomic and genomic characterization uncovers novel biology.</title>
        <authorList>
            <person name="Wiegand S."/>
            <person name="Jogler M."/>
            <person name="Boedeker C."/>
            <person name="Pinto D."/>
            <person name="Vollmers J."/>
            <person name="Rivas-Marin E."/>
            <person name="Kohn T."/>
            <person name="Peeters S.H."/>
            <person name="Heuer A."/>
            <person name="Rast P."/>
            <person name="Oberbeckmann S."/>
            <person name="Bunk B."/>
            <person name="Jeske O."/>
            <person name="Meyerdierks A."/>
            <person name="Storesund J.E."/>
            <person name="Kallscheuer N."/>
            <person name="Luecker S."/>
            <person name="Lage O.M."/>
            <person name="Pohl T."/>
            <person name="Merkel B.J."/>
            <person name="Hornburger P."/>
            <person name="Mueller R.-W."/>
            <person name="Bruemmer F."/>
            <person name="Labrenz M."/>
            <person name="Spormann A.M."/>
            <person name="Op Den Camp H."/>
            <person name="Overmann J."/>
            <person name="Amann R."/>
            <person name="Jetten M.S.M."/>
            <person name="Mascher T."/>
            <person name="Medema M.H."/>
            <person name="Devos D.P."/>
            <person name="Kaster A.-K."/>
            <person name="Ovreas L."/>
            <person name="Rohde M."/>
            <person name="Galperin M.Y."/>
            <person name="Jogler C."/>
        </authorList>
    </citation>
    <scope>NUCLEOTIDE SEQUENCE [LARGE SCALE GENOMIC DNA]</scope>
    <source>
        <strain evidence="2 3">Pan14r</strain>
    </source>
</reference>
<keyword evidence="1" id="KW-0472">Membrane</keyword>
<evidence type="ECO:0000313" key="2">
    <source>
        <dbReference type="EMBL" id="TWT69564.1"/>
    </source>
</evidence>
<accession>A0A5C5Y306</accession>
<name>A0A5C5Y306_9PLAN</name>
<evidence type="ECO:0008006" key="4">
    <source>
        <dbReference type="Google" id="ProtNLM"/>
    </source>
</evidence>
<dbReference type="RefSeq" id="WP_146438932.1">
    <property type="nucleotide sequence ID" value="NZ_SJPL01000001.1"/>
</dbReference>
<feature type="transmembrane region" description="Helical" evidence="1">
    <location>
        <begin position="127"/>
        <end position="150"/>
    </location>
</feature>
<dbReference type="PANTHER" id="PTHR30012:SF0">
    <property type="entry name" value="TYPE II SECRETION SYSTEM PROTEIN F-RELATED"/>
    <property type="match status" value="1"/>
</dbReference>
<dbReference type="PANTHER" id="PTHR30012">
    <property type="entry name" value="GENERAL SECRETION PATHWAY PROTEIN"/>
    <property type="match status" value="1"/>
</dbReference>
<evidence type="ECO:0000313" key="3">
    <source>
        <dbReference type="Proteomes" id="UP000317238"/>
    </source>
</evidence>
<feature type="transmembrane region" description="Helical" evidence="1">
    <location>
        <begin position="275"/>
        <end position="299"/>
    </location>
</feature>
<dbReference type="AlphaFoldDB" id="A0A5C5Y306"/>
<proteinExistence type="predicted"/>
<dbReference type="Proteomes" id="UP000317238">
    <property type="component" value="Unassembled WGS sequence"/>
</dbReference>
<sequence>MNQTNSPPEPLTCEQAFAAEIGYRQVTRLLRGRRTLERPGEAEISATSAAAAVELASIRLANRRRRIAQVLYPLCVFVLTVIVFLVLNFTIIQDFRQMFSEFGLQLPAPTLLLVNLSRAAGDSPLGFLFWIVIISLVIVGISIAMIRFAFAYRPLRFFTAGSMSPTETVAELSSLGAEAFRGGADARRVADHLTQVAYPAPYRHALQQLSAVISGEQTPTRLEDLDSLLPPSFIAAFAPHQSSESAAKSLETVSRVYVQRLRIRGVTRGGIPAEVVLVFLGGMIGLLIIALMMPLVSLISGLS</sequence>
<comment type="caution">
    <text evidence="2">The sequence shown here is derived from an EMBL/GenBank/DDBJ whole genome shotgun (WGS) entry which is preliminary data.</text>
</comment>
<organism evidence="2 3">
    <name type="scientific">Crateriforma conspicua</name>
    <dbReference type="NCBI Taxonomy" id="2527996"/>
    <lineage>
        <taxon>Bacteria</taxon>
        <taxon>Pseudomonadati</taxon>
        <taxon>Planctomycetota</taxon>
        <taxon>Planctomycetia</taxon>
        <taxon>Planctomycetales</taxon>
        <taxon>Planctomycetaceae</taxon>
        <taxon>Crateriforma</taxon>
    </lineage>
</organism>
<evidence type="ECO:0000256" key="1">
    <source>
        <dbReference type="SAM" id="Phobius"/>
    </source>
</evidence>
<keyword evidence="1" id="KW-0812">Transmembrane</keyword>
<keyword evidence="3" id="KW-1185">Reference proteome</keyword>